<accession>A0A378WDL8</accession>
<evidence type="ECO:0000313" key="4">
    <source>
        <dbReference type="Proteomes" id="UP000255389"/>
    </source>
</evidence>
<protein>
    <recommendedName>
        <fullName evidence="1">DNA ligase (ATP)</fullName>
        <ecNumber evidence="1">6.5.1.1</ecNumber>
    </recommendedName>
</protein>
<dbReference type="Pfam" id="PF04679">
    <property type="entry name" value="DNA_ligase_A_C"/>
    <property type="match status" value="1"/>
</dbReference>
<organism evidence="3 4">
    <name type="scientific">Mycolicibacterium fortuitum</name>
    <name type="common">Mycobacterium fortuitum</name>
    <dbReference type="NCBI Taxonomy" id="1766"/>
    <lineage>
        <taxon>Bacteria</taxon>
        <taxon>Bacillati</taxon>
        <taxon>Actinomycetota</taxon>
        <taxon>Actinomycetes</taxon>
        <taxon>Mycobacteriales</taxon>
        <taxon>Mycobacteriaceae</taxon>
        <taxon>Mycolicibacterium</taxon>
    </lineage>
</organism>
<evidence type="ECO:0000313" key="3">
    <source>
        <dbReference type="EMBL" id="SUA31491.1"/>
    </source>
</evidence>
<evidence type="ECO:0000259" key="2">
    <source>
        <dbReference type="Pfam" id="PF04679"/>
    </source>
</evidence>
<dbReference type="EMBL" id="UGQY01000006">
    <property type="protein sequence ID" value="SUA31491.1"/>
    <property type="molecule type" value="Genomic_DNA"/>
</dbReference>
<dbReference type="EC" id="6.5.1.1" evidence="1"/>
<reference evidence="3 4" key="1">
    <citation type="submission" date="2018-06" db="EMBL/GenBank/DDBJ databases">
        <authorList>
            <consortium name="Pathogen Informatics"/>
            <person name="Doyle S."/>
        </authorList>
    </citation>
    <scope>NUCLEOTIDE SEQUENCE [LARGE SCALE GENOMIC DNA]</scope>
    <source>
        <strain evidence="3 4">NCTC1542</strain>
    </source>
</reference>
<dbReference type="GO" id="GO:0006310">
    <property type="term" value="P:DNA recombination"/>
    <property type="evidence" value="ECO:0007669"/>
    <property type="project" value="InterPro"/>
</dbReference>
<dbReference type="AlphaFoldDB" id="A0A378WDL8"/>
<proteinExistence type="predicted"/>
<dbReference type="InterPro" id="IPR012340">
    <property type="entry name" value="NA-bd_OB-fold"/>
</dbReference>
<dbReference type="GO" id="GO:0003910">
    <property type="term" value="F:DNA ligase (ATP) activity"/>
    <property type="evidence" value="ECO:0007669"/>
    <property type="project" value="UniProtKB-EC"/>
</dbReference>
<name>A0A378WDL8_MYCFO</name>
<sequence>MCPAGPSCGVKCPVRPTVELVIVGYWPAAGPGGSLSIGALLPAGHNEAGELVPVAKVGTGFSAASRRRLYQLLHPIEESTTTEVDSDAPQGVRRVQPVYVGEVAYHPGSGRWLRHTAWKGLRSRPASAVQQPV</sequence>
<dbReference type="GO" id="GO:0006281">
    <property type="term" value="P:DNA repair"/>
    <property type="evidence" value="ECO:0007669"/>
    <property type="project" value="InterPro"/>
</dbReference>
<gene>
    <name evidence="3" type="ORF">NCTC1542_06846</name>
</gene>
<dbReference type="SUPFAM" id="SSF50249">
    <property type="entry name" value="Nucleic acid-binding proteins"/>
    <property type="match status" value="1"/>
</dbReference>
<dbReference type="CDD" id="cd07971">
    <property type="entry name" value="OBF_DNA_ligase_LigD"/>
    <property type="match status" value="1"/>
</dbReference>
<dbReference type="InterPro" id="IPR012309">
    <property type="entry name" value="DNA_ligase_ATP-dep_C"/>
</dbReference>
<dbReference type="Proteomes" id="UP000255389">
    <property type="component" value="Unassembled WGS sequence"/>
</dbReference>
<keyword evidence="3" id="KW-0436">Ligase</keyword>
<feature type="domain" description="DNA ligase ATP-dependent C-terminal" evidence="2">
    <location>
        <begin position="36"/>
        <end position="123"/>
    </location>
</feature>
<dbReference type="Gene3D" id="2.40.50.140">
    <property type="entry name" value="Nucleic acid-binding proteins"/>
    <property type="match status" value="1"/>
</dbReference>
<evidence type="ECO:0000256" key="1">
    <source>
        <dbReference type="ARBA" id="ARBA00012727"/>
    </source>
</evidence>